<proteinExistence type="predicted"/>
<feature type="transmembrane region" description="Helical" evidence="1">
    <location>
        <begin position="24"/>
        <end position="46"/>
    </location>
</feature>
<accession>A0A0R3W7J2</accession>
<dbReference type="WBParaSite" id="TASK_0000625101-mRNA-1">
    <property type="protein sequence ID" value="TASK_0000625101-mRNA-1"/>
    <property type="gene ID" value="TASK_0000625101"/>
</dbReference>
<dbReference type="Proteomes" id="UP000282613">
    <property type="component" value="Unassembled WGS sequence"/>
</dbReference>
<evidence type="ECO:0000313" key="2">
    <source>
        <dbReference type="EMBL" id="VDK36356.1"/>
    </source>
</evidence>
<sequence>MSDAGDAHYFLSELVLTPPYRNMWTHWGLICLLLLAFASCCVYPVIVSDGYTARKTELDLFEEIEEELSQELDVLLPAGWRRF</sequence>
<evidence type="ECO:0000313" key="4">
    <source>
        <dbReference type="WBParaSite" id="TASK_0000625101-mRNA-1"/>
    </source>
</evidence>
<dbReference type="EMBL" id="UYRS01018482">
    <property type="protein sequence ID" value="VDK36356.1"/>
    <property type="molecule type" value="Genomic_DNA"/>
</dbReference>
<evidence type="ECO:0000256" key="1">
    <source>
        <dbReference type="SAM" id="Phobius"/>
    </source>
</evidence>
<dbReference type="AlphaFoldDB" id="A0A0R3W7J2"/>
<keyword evidence="1" id="KW-0472">Membrane</keyword>
<keyword evidence="1" id="KW-1133">Transmembrane helix</keyword>
<keyword evidence="3" id="KW-1185">Reference proteome</keyword>
<evidence type="ECO:0000313" key="3">
    <source>
        <dbReference type="Proteomes" id="UP000282613"/>
    </source>
</evidence>
<reference evidence="4" key="1">
    <citation type="submission" date="2017-02" db="UniProtKB">
        <authorList>
            <consortium name="WormBaseParasite"/>
        </authorList>
    </citation>
    <scope>IDENTIFICATION</scope>
</reference>
<protein>
    <submittedName>
        <fullName evidence="4">Dolichol-phosphate mannosyltransferase subunit 3</fullName>
    </submittedName>
</protein>
<gene>
    <name evidence="2" type="ORF">TASK_LOCUS6252</name>
</gene>
<keyword evidence="1" id="KW-0812">Transmembrane</keyword>
<reference evidence="2 3" key="2">
    <citation type="submission" date="2018-11" db="EMBL/GenBank/DDBJ databases">
        <authorList>
            <consortium name="Pathogen Informatics"/>
        </authorList>
    </citation>
    <scope>NUCLEOTIDE SEQUENCE [LARGE SCALE GENOMIC DNA]</scope>
</reference>
<name>A0A0R3W7J2_TAEAS</name>
<organism evidence="4">
    <name type="scientific">Taenia asiatica</name>
    <name type="common">Asian tapeworm</name>
    <dbReference type="NCBI Taxonomy" id="60517"/>
    <lineage>
        <taxon>Eukaryota</taxon>
        <taxon>Metazoa</taxon>
        <taxon>Spiralia</taxon>
        <taxon>Lophotrochozoa</taxon>
        <taxon>Platyhelminthes</taxon>
        <taxon>Cestoda</taxon>
        <taxon>Eucestoda</taxon>
        <taxon>Cyclophyllidea</taxon>
        <taxon>Taeniidae</taxon>
        <taxon>Taenia</taxon>
    </lineage>
</organism>